<sequence length="446" mass="50482">MFPRFGTDLMHLRVHTTLSCVMICHPVEERDGCFHGSKASDSLGFFELWSSAFEEVSAERPMKQQNFRSPPLVPAGLIQLKGFTSSIVSYIIITIMLSRVLAVLIGGVVTSNDGFEECDICEWEQSWEEVDVTVLMTRNQEEKLLCLTEINGLSLSHYIMQFGIVSEHLRIPDRYSSNCAHDMESRHPLSNIVEAYGMEISFFVGEGLAWDCLTTETSIMDDGEELLSSWVLPTQLRWLASVERKKSELCLGLSLPVVVFSCQALVERIELSPPSLIQHNSSVNWRQILQIETIVIKLTAIEPQSSHYMTLSSRTVAVYRQEPFADAVNACEELEVERETLLLPYRDYSAKDILQKKTNIAEKRRVKLFMPRREERNIELSLGKVHGEISASIISFPRSRVQPLYYPLALGRKLCHMSNVFRARDAGTVVAAQAIALLLSQQHRGI</sequence>
<comment type="caution">
    <text evidence="1">The sequence shown here is derived from an EMBL/GenBank/DDBJ whole genome shotgun (WGS) entry which is preliminary data.</text>
</comment>
<gene>
    <name evidence="1" type="ORF">Tco_1123241</name>
</gene>
<name>A0ABQ5J3C4_9ASTR</name>
<protein>
    <submittedName>
        <fullName evidence="1">Uncharacterized protein</fullName>
    </submittedName>
</protein>
<proteinExistence type="predicted"/>
<organism evidence="1 2">
    <name type="scientific">Tanacetum coccineum</name>
    <dbReference type="NCBI Taxonomy" id="301880"/>
    <lineage>
        <taxon>Eukaryota</taxon>
        <taxon>Viridiplantae</taxon>
        <taxon>Streptophyta</taxon>
        <taxon>Embryophyta</taxon>
        <taxon>Tracheophyta</taxon>
        <taxon>Spermatophyta</taxon>
        <taxon>Magnoliopsida</taxon>
        <taxon>eudicotyledons</taxon>
        <taxon>Gunneridae</taxon>
        <taxon>Pentapetalae</taxon>
        <taxon>asterids</taxon>
        <taxon>campanulids</taxon>
        <taxon>Asterales</taxon>
        <taxon>Asteraceae</taxon>
        <taxon>Asteroideae</taxon>
        <taxon>Anthemideae</taxon>
        <taxon>Anthemidinae</taxon>
        <taxon>Tanacetum</taxon>
    </lineage>
</organism>
<evidence type="ECO:0000313" key="1">
    <source>
        <dbReference type="EMBL" id="GJU06811.1"/>
    </source>
</evidence>
<reference evidence="1" key="1">
    <citation type="journal article" date="2022" name="Int. J. Mol. Sci.">
        <title>Draft Genome of Tanacetum Coccineum: Genomic Comparison of Closely Related Tanacetum-Family Plants.</title>
        <authorList>
            <person name="Yamashiro T."/>
            <person name="Shiraishi A."/>
            <person name="Nakayama K."/>
            <person name="Satake H."/>
        </authorList>
    </citation>
    <scope>NUCLEOTIDE SEQUENCE</scope>
</reference>
<accession>A0ABQ5J3C4</accession>
<dbReference type="Proteomes" id="UP001151760">
    <property type="component" value="Unassembled WGS sequence"/>
</dbReference>
<evidence type="ECO:0000313" key="2">
    <source>
        <dbReference type="Proteomes" id="UP001151760"/>
    </source>
</evidence>
<keyword evidence="2" id="KW-1185">Reference proteome</keyword>
<dbReference type="EMBL" id="BQNB010021477">
    <property type="protein sequence ID" value="GJU06811.1"/>
    <property type="molecule type" value="Genomic_DNA"/>
</dbReference>
<reference evidence="1" key="2">
    <citation type="submission" date="2022-01" db="EMBL/GenBank/DDBJ databases">
        <authorList>
            <person name="Yamashiro T."/>
            <person name="Shiraishi A."/>
            <person name="Satake H."/>
            <person name="Nakayama K."/>
        </authorList>
    </citation>
    <scope>NUCLEOTIDE SEQUENCE</scope>
</reference>